<comment type="caution">
    <text evidence="2">The sequence shown here is derived from an EMBL/GenBank/DDBJ whole genome shotgun (WGS) entry which is preliminary data.</text>
</comment>
<protein>
    <submittedName>
        <fullName evidence="2">Uncharacterized protein</fullName>
    </submittedName>
</protein>
<proteinExistence type="predicted"/>
<evidence type="ECO:0000256" key="1">
    <source>
        <dbReference type="SAM" id="MobiDB-lite"/>
    </source>
</evidence>
<feature type="region of interest" description="Disordered" evidence="1">
    <location>
        <begin position="25"/>
        <end position="47"/>
    </location>
</feature>
<reference evidence="2 3" key="1">
    <citation type="journal article" date="2013" name="Mar. Genomics">
        <title>Expression of sulfatases in Rhodopirellula baltica and the diversity of sulfatases in the genus Rhodopirellula.</title>
        <authorList>
            <person name="Wegner C.E."/>
            <person name="Richter-Heitmann T."/>
            <person name="Klindworth A."/>
            <person name="Klockow C."/>
            <person name="Richter M."/>
            <person name="Achstetter T."/>
            <person name="Glockner F.O."/>
            <person name="Harder J."/>
        </authorList>
    </citation>
    <scope>NUCLEOTIDE SEQUENCE [LARGE SCALE GENOMIC DNA]</scope>
    <source>
        <strain evidence="2 3">SM41</strain>
    </source>
</reference>
<organism evidence="2 3">
    <name type="scientific">Rhodopirellula sallentina SM41</name>
    <dbReference type="NCBI Taxonomy" id="1263870"/>
    <lineage>
        <taxon>Bacteria</taxon>
        <taxon>Pseudomonadati</taxon>
        <taxon>Planctomycetota</taxon>
        <taxon>Planctomycetia</taxon>
        <taxon>Pirellulales</taxon>
        <taxon>Pirellulaceae</taxon>
        <taxon>Rhodopirellula</taxon>
    </lineage>
</organism>
<dbReference type="EMBL" id="ANOH01000489">
    <property type="protein sequence ID" value="EMI51712.1"/>
    <property type="molecule type" value="Genomic_DNA"/>
</dbReference>
<dbReference type="AlphaFoldDB" id="M5TRB8"/>
<keyword evidence="3" id="KW-1185">Reference proteome</keyword>
<accession>M5TRB8</accession>
<sequence>MPSVDHQYLWVGSKARRSVIRHETRNTLQHNKQTARDLNGSRSRFTT</sequence>
<dbReference type="Proteomes" id="UP000011885">
    <property type="component" value="Unassembled WGS sequence"/>
</dbReference>
<gene>
    <name evidence="2" type="ORF">RSSM_06854</name>
</gene>
<name>M5TRB8_9BACT</name>
<evidence type="ECO:0000313" key="3">
    <source>
        <dbReference type="Proteomes" id="UP000011885"/>
    </source>
</evidence>
<evidence type="ECO:0000313" key="2">
    <source>
        <dbReference type="EMBL" id="EMI51712.1"/>
    </source>
</evidence>